<gene>
    <name evidence="1" type="ORF">ACFL6M_07450</name>
</gene>
<accession>A0ABV6YM82</accession>
<dbReference type="Proteomes" id="UP001593833">
    <property type="component" value="Unassembled WGS sequence"/>
</dbReference>
<comment type="caution">
    <text evidence="1">The sequence shown here is derived from an EMBL/GenBank/DDBJ whole genome shotgun (WGS) entry which is preliminary data.</text>
</comment>
<protein>
    <recommendedName>
        <fullName evidence="3">CUB domain-containing protein</fullName>
    </recommendedName>
</protein>
<reference evidence="1 2" key="1">
    <citation type="submission" date="2024-09" db="EMBL/GenBank/DDBJ databases">
        <authorList>
            <person name="D'Angelo T."/>
        </authorList>
    </citation>
    <scope>NUCLEOTIDE SEQUENCE [LARGE SCALE GENOMIC DNA]</scope>
    <source>
        <strain evidence="1">SAG AM-320-E07</strain>
    </source>
</reference>
<keyword evidence="2" id="KW-1185">Reference proteome</keyword>
<sequence>MSRFILGGMLVAAMSFCMSGCSEDSCSPCETLDHIGYLGHIDHGCAGLDQDPDDCEGIAFLKDFELRADTLTLTIHFEANCCPEFVEQVVFEADSIDIELLDTLYECDCICPYENEFSFLYGRTADLWIHFRSLSASGEHCVAAFDTMITLPR</sequence>
<organism evidence="1 2">
    <name type="scientific">Eiseniibacteriota bacterium</name>
    <dbReference type="NCBI Taxonomy" id="2212470"/>
    <lineage>
        <taxon>Bacteria</taxon>
        <taxon>Candidatus Eiseniibacteriota</taxon>
    </lineage>
</organism>
<proteinExistence type="predicted"/>
<evidence type="ECO:0008006" key="3">
    <source>
        <dbReference type="Google" id="ProtNLM"/>
    </source>
</evidence>
<dbReference type="EMBL" id="JBHPKH010000155">
    <property type="protein sequence ID" value="MFC1573417.1"/>
    <property type="molecule type" value="Genomic_DNA"/>
</dbReference>
<evidence type="ECO:0000313" key="2">
    <source>
        <dbReference type="Proteomes" id="UP001593833"/>
    </source>
</evidence>
<name>A0ABV6YM82_UNCEI</name>
<evidence type="ECO:0000313" key="1">
    <source>
        <dbReference type="EMBL" id="MFC1573417.1"/>
    </source>
</evidence>